<dbReference type="AlphaFoldDB" id="A0A9W9FA97"/>
<name>A0A9W9FA97_9EURO</name>
<evidence type="ECO:0000313" key="2">
    <source>
        <dbReference type="Proteomes" id="UP001141434"/>
    </source>
</evidence>
<organism evidence="1 2">
    <name type="scientific">Penicillium alfredii</name>
    <dbReference type="NCBI Taxonomy" id="1506179"/>
    <lineage>
        <taxon>Eukaryota</taxon>
        <taxon>Fungi</taxon>
        <taxon>Dikarya</taxon>
        <taxon>Ascomycota</taxon>
        <taxon>Pezizomycotina</taxon>
        <taxon>Eurotiomycetes</taxon>
        <taxon>Eurotiomycetidae</taxon>
        <taxon>Eurotiales</taxon>
        <taxon>Aspergillaceae</taxon>
        <taxon>Penicillium</taxon>
    </lineage>
</organism>
<dbReference type="CDD" id="cd02440">
    <property type="entry name" value="AdoMet_MTases"/>
    <property type="match status" value="1"/>
</dbReference>
<dbReference type="Gene3D" id="3.40.50.150">
    <property type="entry name" value="Vaccinia Virus protein VP39"/>
    <property type="match status" value="1"/>
</dbReference>
<dbReference type="Pfam" id="PF10294">
    <property type="entry name" value="Methyltransf_16"/>
    <property type="match status" value="1"/>
</dbReference>
<reference evidence="1" key="1">
    <citation type="submission" date="2022-11" db="EMBL/GenBank/DDBJ databases">
        <authorList>
            <person name="Petersen C."/>
        </authorList>
    </citation>
    <scope>NUCLEOTIDE SEQUENCE</scope>
    <source>
        <strain evidence="1">IBT 34128</strain>
    </source>
</reference>
<dbReference type="GeneID" id="81395410"/>
<dbReference type="PANTHER" id="PTHR14614:SF130">
    <property type="entry name" value="PROTEIN-LYSINE N-METHYLTRANSFERASE EEF2KMT"/>
    <property type="match status" value="1"/>
</dbReference>
<dbReference type="GO" id="GO:0008757">
    <property type="term" value="F:S-adenosylmethionine-dependent methyltransferase activity"/>
    <property type="evidence" value="ECO:0007669"/>
    <property type="project" value="UniProtKB-ARBA"/>
</dbReference>
<dbReference type="RefSeq" id="XP_056511855.1">
    <property type="nucleotide sequence ID" value="XM_056656242.1"/>
</dbReference>
<protein>
    <submittedName>
        <fullName evidence="1">Uncharacterized protein</fullName>
    </submittedName>
</protein>
<dbReference type="Proteomes" id="UP001141434">
    <property type="component" value="Unassembled WGS sequence"/>
</dbReference>
<dbReference type="PANTHER" id="PTHR14614">
    <property type="entry name" value="HEPATOCELLULAR CARCINOMA-ASSOCIATED ANTIGEN"/>
    <property type="match status" value="1"/>
</dbReference>
<evidence type="ECO:0000313" key="1">
    <source>
        <dbReference type="EMBL" id="KAJ5096304.1"/>
    </source>
</evidence>
<reference evidence="1" key="2">
    <citation type="journal article" date="2023" name="IMA Fungus">
        <title>Comparative genomic study of the Penicillium genus elucidates a diverse pangenome and 15 lateral gene transfer events.</title>
        <authorList>
            <person name="Petersen C."/>
            <person name="Sorensen T."/>
            <person name="Nielsen M.R."/>
            <person name="Sondergaard T.E."/>
            <person name="Sorensen J.L."/>
            <person name="Fitzpatrick D.A."/>
            <person name="Frisvad J.C."/>
            <person name="Nielsen K.L."/>
        </authorList>
    </citation>
    <scope>NUCLEOTIDE SEQUENCE</scope>
    <source>
        <strain evidence="1">IBT 34128</strain>
    </source>
</reference>
<dbReference type="InterPro" id="IPR019410">
    <property type="entry name" value="Methyltransf_16"/>
</dbReference>
<dbReference type="GO" id="GO:0005737">
    <property type="term" value="C:cytoplasm"/>
    <property type="evidence" value="ECO:0007669"/>
    <property type="project" value="TreeGrafter"/>
</dbReference>
<accession>A0A9W9FA97</accession>
<dbReference type="SUPFAM" id="SSF53335">
    <property type="entry name" value="S-adenosyl-L-methionine-dependent methyltransferases"/>
    <property type="match status" value="1"/>
</dbReference>
<dbReference type="InterPro" id="IPR029063">
    <property type="entry name" value="SAM-dependent_MTases_sf"/>
</dbReference>
<keyword evidence="2" id="KW-1185">Reference proteome</keyword>
<dbReference type="EMBL" id="JAPMSZ010000007">
    <property type="protein sequence ID" value="KAJ5096304.1"/>
    <property type="molecule type" value="Genomic_DNA"/>
</dbReference>
<sequence>MSDIHKLVAQYFQLVDPQHLALPDGAVLVQPSVQTALYERMFNESTLSPLPPANYRERVLKLILSRMENSLKDPEEDEIQDDLMNSWSSLVAQPKASALEQAQKLSHIKYIAPTSAGELNDPERSVITSESRGLILSAGTTGFRTWEAALHQASFLASAVGEALVHGKRVLELGAGTGLVSLFCARYLGVQSVVATDRELALIDNMRACVSLNQSGASLPIYPAVWEWGTPLDTTGDLAELVSDAGLQFDVALGADLVYDADLVPLLLKTVRDLFENYGVEHFIISATLRNEDTFRTFLTGCETNSFAVDMLPFESAPTEDQTGFFHTTSIPIRTYCISRSMSGAH</sequence>
<proteinExistence type="predicted"/>
<gene>
    <name evidence="1" type="ORF">NUU61_005660</name>
</gene>
<comment type="caution">
    <text evidence="1">The sequence shown here is derived from an EMBL/GenBank/DDBJ whole genome shotgun (WGS) entry which is preliminary data.</text>
</comment>
<dbReference type="OrthoDB" id="194386at2759"/>